<proteinExistence type="predicted"/>
<protein>
    <recommendedName>
        <fullName evidence="3">DNA repair protein MmcB-related protein</fullName>
    </recommendedName>
</protein>
<dbReference type="Pfam" id="PF06319">
    <property type="entry name" value="MmcB-like"/>
    <property type="match status" value="1"/>
</dbReference>
<organism evidence="2">
    <name type="scientific">marine sediment metagenome</name>
    <dbReference type="NCBI Taxonomy" id="412755"/>
    <lineage>
        <taxon>unclassified sequences</taxon>
        <taxon>metagenomes</taxon>
        <taxon>ecological metagenomes</taxon>
    </lineage>
</organism>
<dbReference type="EMBL" id="LAZR01044998">
    <property type="protein sequence ID" value="KKL00924.1"/>
    <property type="molecule type" value="Genomic_DNA"/>
</dbReference>
<accession>A0A0F9CC93</accession>
<evidence type="ECO:0000256" key="1">
    <source>
        <dbReference type="SAM" id="Coils"/>
    </source>
</evidence>
<name>A0A0F9CC93_9ZZZZ</name>
<reference evidence="2" key="1">
    <citation type="journal article" date="2015" name="Nature">
        <title>Complex archaea that bridge the gap between prokaryotes and eukaryotes.</title>
        <authorList>
            <person name="Spang A."/>
            <person name="Saw J.H."/>
            <person name="Jorgensen S.L."/>
            <person name="Zaremba-Niedzwiedzka K."/>
            <person name="Martijn J."/>
            <person name="Lind A.E."/>
            <person name="van Eijk R."/>
            <person name="Schleper C."/>
            <person name="Guy L."/>
            <person name="Ettema T.J."/>
        </authorList>
    </citation>
    <scope>NUCLEOTIDE SEQUENCE</scope>
</reference>
<comment type="caution">
    <text evidence="2">The sequence shown here is derived from an EMBL/GenBank/DDBJ whole genome shotgun (WGS) entry which is preliminary data.</text>
</comment>
<feature type="coiled-coil region" evidence="1">
    <location>
        <begin position="174"/>
        <end position="204"/>
    </location>
</feature>
<sequence>MAATARDLITLLEQRHAGDVFVAECKDGPTHAGQHVRLDGWAMKRSWANPLVVGYEIKVSRSDFLNDNKWPAYLPMCNQLYFVCPTGLIQPPEVPGEVGLLWAAKTGTRLYTKAKAAHRDIEIPEPVWRYVLMCRAVITREHRVGQGQREFWEAWLKQKKLDREFGYRVSKALRERVNSKIVDVEIENKRLKKLVDQYDDIRQMLTSLGINPESEWECREDNVLSRLERAREILPSGLLWDLDNLSKTASQVREKLAELDGGKLTS</sequence>
<keyword evidence="1" id="KW-0175">Coiled coil</keyword>
<evidence type="ECO:0000313" key="2">
    <source>
        <dbReference type="EMBL" id="KKL00924.1"/>
    </source>
</evidence>
<gene>
    <name evidence="2" type="ORF">LCGC14_2627870</name>
</gene>
<dbReference type="InterPro" id="IPR009394">
    <property type="entry name" value="MmcB-like"/>
</dbReference>
<dbReference type="AlphaFoldDB" id="A0A0F9CC93"/>
<evidence type="ECO:0008006" key="3">
    <source>
        <dbReference type="Google" id="ProtNLM"/>
    </source>
</evidence>